<keyword evidence="2" id="KW-0804">Transcription</keyword>
<comment type="subcellular location">
    <subcellularLocation>
        <location evidence="2">Nucleus</location>
    </subcellularLocation>
</comment>
<keyword evidence="6" id="KW-1185">Reference proteome</keyword>
<evidence type="ECO:0000256" key="4">
    <source>
        <dbReference type="SAM" id="MobiDB-lite"/>
    </source>
</evidence>
<feature type="compositionally biased region" description="Polar residues" evidence="4">
    <location>
        <begin position="115"/>
        <end position="124"/>
    </location>
</feature>
<dbReference type="GO" id="GO:0000724">
    <property type="term" value="P:double-strand break repair via homologous recombination"/>
    <property type="evidence" value="ECO:0007669"/>
    <property type="project" value="TreeGrafter"/>
</dbReference>
<dbReference type="STRING" id="133383.A0A1R0GU59"/>
<keyword evidence="2" id="KW-0539">Nucleus</keyword>
<dbReference type="AlphaFoldDB" id="A0A1R0GU59"/>
<dbReference type="Pfam" id="PF10156">
    <property type="entry name" value="Med17"/>
    <property type="match status" value="1"/>
</dbReference>
<gene>
    <name evidence="2" type="primary">MED17</name>
    <name evidence="5" type="ORF">AYI68_g5468</name>
</gene>
<protein>
    <recommendedName>
        <fullName evidence="2 3">Multifunctional fusion protein</fullName>
    </recommendedName>
    <domain>
        <recommendedName>
            <fullName evidence="2">Mediator of RNA polymerase II transcription subunit 17</fullName>
        </recommendedName>
        <alternativeName>
            <fullName evidence="2">Mediator complex subunit 17</fullName>
        </alternativeName>
    </domain>
    <domain>
        <recommendedName>
            <fullName evidence="3">26S proteasome complex subunit SEM1</fullName>
        </recommendedName>
    </domain>
</protein>
<keyword evidence="2" id="KW-0010">Activator</keyword>
<feature type="region of interest" description="Disordered" evidence="4">
    <location>
        <begin position="112"/>
        <end position="132"/>
    </location>
</feature>
<dbReference type="InterPro" id="IPR007834">
    <property type="entry name" value="DSS1_SEM1"/>
</dbReference>
<comment type="similarity">
    <text evidence="1 3">Belongs to the DSS1/SEM1 family.</text>
</comment>
<dbReference type="GO" id="GO:0006406">
    <property type="term" value="P:mRNA export from nucleus"/>
    <property type="evidence" value="ECO:0007669"/>
    <property type="project" value="UniProtKB-UniRule"/>
</dbReference>
<organism evidence="5 6">
    <name type="scientific">Smittium mucronatum</name>
    <dbReference type="NCBI Taxonomy" id="133383"/>
    <lineage>
        <taxon>Eukaryota</taxon>
        <taxon>Fungi</taxon>
        <taxon>Fungi incertae sedis</taxon>
        <taxon>Zoopagomycota</taxon>
        <taxon>Kickxellomycotina</taxon>
        <taxon>Harpellomycetes</taxon>
        <taxon>Harpellales</taxon>
        <taxon>Legeriomycetaceae</taxon>
        <taxon>Smittium</taxon>
    </lineage>
</organism>
<sequence>MEVVNDAEQEKILSNLDEDVEFEEFDAEEWSEDEKDKEDLNLWEEDWDDDDLEDDFSSQLSSTKFKMNDSQIPSLIDEDSLNEKIESTVALLWREHPNFEGLDFSSSISAISNSECNPPESSKSVSKDANDVSNSTEEKISLIEDLRNKLWHSRSEIAVALDAVILLLETSSNNQASVSNNSESSNSLGSGLLTMDTIINEKPSDQEKAYQLLISLGQKQKQLETSSEYLSAQSTRLRNIIILYGHPGTVNIDMGSQDFSDNNNPLVSTLPPQKKFFTSNTKLPISSLSTHLIGKKNNGHHKSVSINLSSLQSNDTSLTDKIQFINNQLIKARESSYSKELFKRIQHEALYFSKGSLSTINDFRPPNPDPSELSDSIDALNENPNSTTDVLNIPLSLPGYNLNLQYRISKSLVSPEDPSKIIPDNQKEINFNVSTTYESLPSYLRIVPDLTMILSYKYMIKQYQYENLKRIGTLSTLGPVPRNLLPVIESLKFLFLSNQIDSFLVRLNVFWKRATHSRIFLNSVYIGINKNEMPDVYYSTSFVFGTSNITIPNPIDGINIQGVDNNVGPTQEIKSHVSDKFVYNPASGLTNGTFIFNNSILVNTSFSLDINNNLETYDFEDERRKDLEDPESFDDKEKHLEDPGDSSCEQNSELAMDIDLENYSVTKKEDTDFLNDEGNRKHKNHNEMEKYLQSIKISFQLVIFEKINSYDESQTDVIKIYDENKVFKVPFQFVRNKYTTKIYRFEDDIVKSLPMESFMYEGDGTFSDYVFRCIILNAIHK</sequence>
<dbReference type="GO" id="GO:0016592">
    <property type="term" value="C:mediator complex"/>
    <property type="evidence" value="ECO:0007669"/>
    <property type="project" value="InterPro"/>
</dbReference>
<dbReference type="Pfam" id="PF05160">
    <property type="entry name" value="DSS1_SEM1"/>
    <property type="match status" value="1"/>
</dbReference>
<proteinExistence type="inferred from homology"/>
<comment type="caution">
    <text evidence="5">The sequence shown here is derived from an EMBL/GenBank/DDBJ whole genome shotgun (WGS) entry which is preliminary data.</text>
</comment>
<feature type="compositionally biased region" description="Basic and acidic residues" evidence="4">
    <location>
        <begin position="621"/>
        <end position="642"/>
    </location>
</feature>
<comment type="function">
    <text evidence="3">Component of the 26S proteasome, a multiprotein complex involved in the ATP-dependent degradation of ubiquitinated proteins.</text>
</comment>
<dbReference type="Proteomes" id="UP000187455">
    <property type="component" value="Unassembled WGS sequence"/>
</dbReference>
<evidence type="ECO:0000313" key="5">
    <source>
        <dbReference type="EMBL" id="OLY80434.1"/>
    </source>
</evidence>
<comment type="similarity">
    <text evidence="2">Belongs to the Mediator complex subunit 17 family.</text>
</comment>
<reference evidence="5 6" key="1">
    <citation type="journal article" date="2016" name="Mol. Biol. Evol.">
        <title>Genome-Wide Survey of Gut Fungi (Harpellales) Reveals the First Horizontally Transferred Ubiquitin Gene from a Mosquito Host.</title>
        <authorList>
            <person name="Wang Y."/>
            <person name="White M.M."/>
            <person name="Kvist S."/>
            <person name="Moncalvo J.M."/>
        </authorList>
    </citation>
    <scope>NUCLEOTIDE SEQUENCE [LARGE SCALE GENOMIC DNA]</scope>
    <source>
        <strain evidence="5 6">ALG-7-W6</strain>
    </source>
</reference>
<evidence type="ECO:0000256" key="2">
    <source>
        <dbReference type="RuleBase" id="RU364140"/>
    </source>
</evidence>
<dbReference type="GO" id="GO:0043248">
    <property type="term" value="P:proteasome assembly"/>
    <property type="evidence" value="ECO:0007669"/>
    <property type="project" value="UniProtKB-UniRule"/>
</dbReference>
<feature type="region of interest" description="Disordered" evidence="4">
    <location>
        <begin position="621"/>
        <end position="651"/>
    </location>
</feature>
<dbReference type="EMBL" id="LSSL01003479">
    <property type="protein sequence ID" value="OLY80434.1"/>
    <property type="molecule type" value="Genomic_DNA"/>
</dbReference>
<dbReference type="GO" id="GO:0008541">
    <property type="term" value="C:proteasome regulatory particle, lid subcomplex"/>
    <property type="evidence" value="ECO:0007669"/>
    <property type="project" value="UniProtKB-UniRule"/>
</dbReference>
<dbReference type="SMART" id="SM01385">
    <property type="entry name" value="DSS1_SEM1"/>
    <property type="match status" value="1"/>
</dbReference>
<dbReference type="GO" id="GO:0006357">
    <property type="term" value="P:regulation of transcription by RNA polymerase II"/>
    <property type="evidence" value="ECO:0007669"/>
    <property type="project" value="InterPro"/>
</dbReference>
<dbReference type="OrthoDB" id="5572603at2759"/>
<dbReference type="PANTHER" id="PTHR16771">
    <property type="entry name" value="26 PROTEASOME COMPLEX SUBUNIT DSS1"/>
    <property type="match status" value="1"/>
</dbReference>
<evidence type="ECO:0000313" key="6">
    <source>
        <dbReference type="Proteomes" id="UP000187455"/>
    </source>
</evidence>
<accession>A0A1R0GU59</accession>
<feature type="region of interest" description="Disordered" evidence="4">
    <location>
        <begin position="361"/>
        <end position="381"/>
    </location>
</feature>
<comment type="subunit">
    <text evidence="2">Component of the Mediator complex.</text>
</comment>
<evidence type="ECO:0000256" key="3">
    <source>
        <dbReference type="RuleBase" id="RU369057"/>
    </source>
</evidence>
<keyword evidence="3" id="KW-0647">Proteasome</keyword>
<keyword evidence="2" id="KW-0805">Transcription regulation</keyword>
<evidence type="ECO:0000256" key="1">
    <source>
        <dbReference type="ARBA" id="ARBA00034491"/>
    </source>
</evidence>
<comment type="function">
    <text evidence="2">Component of the Mediator complex, a coactivator involved in the regulated transcription of nearly all RNA polymerase II-dependent genes. Mediator functions as a bridge to convey information from gene-specific regulatory proteins to the basal RNA polymerase II transcription machinery. Mediator is recruited to promoters by direct interactions with regulatory proteins and serves as a scaffold for the assembly of a functional preinitiation complex with RNA polymerase II and the general transcription factors.</text>
</comment>
<name>A0A1R0GU59_9FUNG</name>
<dbReference type="PANTHER" id="PTHR16771:SF0">
    <property type="entry name" value="26S PROTEASOME COMPLEX SUBUNIT SEM1"/>
    <property type="match status" value="1"/>
</dbReference>
<dbReference type="GO" id="GO:0003712">
    <property type="term" value="F:transcription coregulator activity"/>
    <property type="evidence" value="ECO:0007669"/>
    <property type="project" value="InterPro"/>
</dbReference>
<dbReference type="InterPro" id="IPR019313">
    <property type="entry name" value="Mediator_Med17"/>
</dbReference>